<feature type="domain" description="PIN" evidence="1">
    <location>
        <begin position="2"/>
        <end position="117"/>
    </location>
</feature>
<organism evidence="2 3">
    <name type="scientific">Anaerotruncus colihominis</name>
    <dbReference type="NCBI Taxonomy" id="169435"/>
    <lineage>
        <taxon>Bacteria</taxon>
        <taxon>Bacillati</taxon>
        <taxon>Bacillota</taxon>
        <taxon>Clostridia</taxon>
        <taxon>Eubacteriales</taxon>
        <taxon>Oscillospiraceae</taxon>
        <taxon>Anaerotruncus</taxon>
    </lineage>
</organism>
<gene>
    <name evidence="2" type="ORF">D3Z39_06410</name>
</gene>
<accession>A0A845RID0</accession>
<reference evidence="2 3" key="1">
    <citation type="submission" date="2018-08" db="EMBL/GenBank/DDBJ databases">
        <title>Murine metabolic-syndrome-specific gut microbial biobank.</title>
        <authorList>
            <person name="Liu C."/>
        </authorList>
    </citation>
    <scope>NUCLEOTIDE SEQUENCE [LARGE SCALE GENOMIC DNA]</scope>
    <source>
        <strain evidence="2 3">X69</strain>
    </source>
</reference>
<sequence>MKVLIDTCIAIDFLQKREPFAEDALRIFRAAASELFAGYITAKSATDIYYIDHRGTHDKAASCKKLRSLLTIVGLTDSAAIDVFQALSSDLPNFEDAVMVETAKRIGADCIVTRNIKDYMRSNVSAYTPAEFLELLISSEKDSLE</sequence>
<evidence type="ECO:0000313" key="2">
    <source>
        <dbReference type="EMBL" id="NBI78501.1"/>
    </source>
</evidence>
<evidence type="ECO:0000259" key="1">
    <source>
        <dbReference type="Pfam" id="PF13470"/>
    </source>
</evidence>
<evidence type="ECO:0000313" key="3">
    <source>
        <dbReference type="Proteomes" id="UP000446348"/>
    </source>
</evidence>
<dbReference type="Gene3D" id="3.40.50.1010">
    <property type="entry name" value="5'-nuclease"/>
    <property type="match status" value="1"/>
</dbReference>
<dbReference type="SUPFAM" id="SSF88723">
    <property type="entry name" value="PIN domain-like"/>
    <property type="match status" value="1"/>
</dbReference>
<dbReference type="OrthoDB" id="9787727at2"/>
<name>A0A845RID0_9FIRM</name>
<dbReference type="AlphaFoldDB" id="A0A845RID0"/>
<dbReference type="Pfam" id="PF13470">
    <property type="entry name" value="PIN_3"/>
    <property type="match status" value="1"/>
</dbReference>
<dbReference type="InterPro" id="IPR029060">
    <property type="entry name" value="PIN-like_dom_sf"/>
</dbReference>
<dbReference type="EMBL" id="QXWZ01000008">
    <property type="protein sequence ID" value="NBI78501.1"/>
    <property type="molecule type" value="Genomic_DNA"/>
</dbReference>
<dbReference type="RefSeq" id="WP_160209351.1">
    <property type="nucleotide sequence ID" value="NZ_QXWZ01000008.1"/>
</dbReference>
<dbReference type="Proteomes" id="UP000446348">
    <property type="component" value="Unassembled WGS sequence"/>
</dbReference>
<proteinExistence type="predicted"/>
<comment type="caution">
    <text evidence="2">The sequence shown here is derived from an EMBL/GenBank/DDBJ whole genome shotgun (WGS) entry which is preliminary data.</text>
</comment>
<dbReference type="InterPro" id="IPR002716">
    <property type="entry name" value="PIN_dom"/>
</dbReference>
<protein>
    <submittedName>
        <fullName evidence="2">PIN domain-containing protein</fullName>
    </submittedName>
</protein>